<dbReference type="RefSeq" id="WP_038230859.1">
    <property type="nucleotide sequence ID" value="NZ_CP033578.1"/>
</dbReference>
<reference evidence="2 3" key="2">
    <citation type="submission" date="2018-03" db="EMBL/GenBank/DDBJ databases">
        <title>Genetic Diversity and Phenotypic Plasticity of AHL Mediated Quorum Sensing in Environmental Strains of Vibrio mediterranei.</title>
        <authorList>
            <person name="Lantoine F."/>
            <person name="Vouve F."/>
        </authorList>
    </citation>
    <scope>NUCLEOTIDE SEQUENCE [LARGE SCALE GENOMIC DNA]</scope>
    <source>
        <strain evidence="2 3">17LN0615E</strain>
    </source>
</reference>
<protein>
    <recommendedName>
        <fullName evidence="5">Ribosomal subunit interface protein</fullName>
    </recommendedName>
</protein>
<sequence length="105" mass="12335">MQITSMHVDITPSMKTLIEEKFAHIQGHFHSIDQEKCHIIYHESYRLFEVELTVHLDHEQFFTKKSNATFAIALQEATQAVLHSLEKHKTKLSAKHQNHHHNEPM</sequence>
<dbReference type="Pfam" id="PF02482">
    <property type="entry name" value="Ribosomal_S30AE"/>
    <property type="match status" value="1"/>
</dbReference>
<dbReference type="AlphaFoldDB" id="A0A2S9ZGV2"/>
<reference evidence="1 4" key="3">
    <citation type="submission" date="2018-11" db="EMBL/GenBank/DDBJ databases">
        <title>Complete Genome Sequence of Vbrio mediterranei 117-T6: a Potential Pathogen Bacteria Isolated from the Conchocelis of Pyropia.</title>
        <authorList>
            <person name="Liu Q."/>
        </authorList>
    </citation>
    <scope>NUCLEOTIDE SEQUENCE [LARGE SCALE GENOMIC DNA]</scope>
    <source>
        <strain evidence="1 4">117-T6</strain>
    </source>
</reference>
<keyword evidence="3" id="KW-1185">Reference proteome</keyword>
<dbReference type="Gene3D" id="3.30.160.100">
    <property type="entry name" value="Ribosome hibernation promotion factor-like"/>
    <property type="match status" value="1"/>
</dbReference>
<dbReference type="InterPro" id="IPR003489">
    <property type="entry name" value="RHF/RaiA"/>
</dbReference>
<dbReference type="InterPro" id="IPR036567">
    <property type="entry name" value="RHF-like"/>
</dbReference>
<dbReference type="GeneID" id="64088140"/>
<reference evidence="2" key="1">
    <citation type="submission" date="2017-09" db="EMBL/GenBank/DDBJ databases">
        <authorList>
            <person name="Girard L."/>
            <person name="Lami R."/>
            <person name="Suzuki M."/>
            <person name="Baudart J."/>
        </authorList>
    </citation>
    <scope>NUCLEOTIDE SEQUENCE</scope>
    <source>
        <strain evidence="2">17LN0615E</strain>
    </source>
</reference>
<dbReference type="Proteomes" id="UP000279760">
    <property type="component" value="Chromosome 2"/>
</dbReference>
<dbReference type="EMBL" id="CP033578">
    <property type="protein sequence ID" value="AYV23832.1"/>
    <property type="molecule type" value="Genomic_DNA"/>
</dbReference>
<evidence type="ECO:0000313" key="2">
    <source>
        <dbReference type="EMBL" id="PRQ65018.1"/>
    </source>
</evidence>
<gene>
    <name evidence="2" type="ORF">COR51_24320</name>
    <name evidence="1" type="ORF">ECB94_21375</name>
</gene>
<evidence type="ECO:0000313" key="1">
    <source>
        <dbReference type="EMBL" id="AYV23832.1"/>
    </source>
</evidence>
<evidence type="ECO:0000313" key="4">
    <source>
        <dbReference type="Proteomes" id="UP000279760"/>
    </source>
</evidence>
<evidence type="ECO:0008006" key="5">
    <source>
        <dbReference type="Google" id="ProtNLM"/>
    </source>
</evidence>
<dbReference type="Proteomes" id="UP000238163">
    <property type="component" value="Unassembled WGS sequence"/>
</dbReference>
<dbReference type="SUPFAM" id="SSF69754">
    <property type="entry name" value="Ribosome binding protein Y (YfiA homologue)"/>
    <property type="match status" value="1"/>
</dbReference>
<proteinExistence type="predicted"/>
<organism evidence="1 4">
    <name type="scientific">Vibrio mediterranei</name>
    <dbReference type="NCBI Taxonomy" id="689"/>
    <lineage>
        <taxon>Bacteria</taxon>
        <taxon>Pseudomonadati</taxon>
        <taxon>Pseudomonadota</taxon>
        <taxon>Gammaproteobacteria</taxon>
        <taxon>Vibrionales</taxon>
        <taxon>Vibrionaceae</taxon>
        <taxon>Vibrio</taxon>
    </lineage>
</organism>
<dbReference type="EMBL" id="NWTN01000028">
    <property type="protein sequence ID" value="PRQ65018.1"/>
    <property type="molecule type" value="Genomic_DNA"/>
</dbReference>
<evidence type="ECO:0000313" key="3">
    <source>
        <dbReference type="Proteomes" id="UP000238163"/>
    </source>
</evidence>
<name>A0A2S9ZGV2_9VIBR</name>
<accession>A0A2S9ZGV2</accession>